<gene>
    <name evidence="1" type="ORF">DEIDBPHB_00021</name>
</gene>
<sequence length="67" mass="7837">MLMDFRQHTSVSGDSTEPVNKRFAGKRYLVLITIKNFENIEPFKIDMSNYGNMDDWLPVENIDKVKV</sequence>
<protein>
    <submittedName>
        <fullName evidence="1">Uncharacterized protein</fullName>
    </submittedName>
</protein>
<proteinExistence type="predicted"/>
<dbReference type="AlphaFoldDB" id="A0A7G9YFI8"/>
<name>A0A7G9YFI8_9EURY</name>
<reference evidence="1" key="1">
    <citation type="submission" date="2020-06" db="EMBL/GenBank/DDBJ databases">
        <title>Unique genomic features of the anaerobic methanotrophic archaea.</title>
        <authorList>
            <person name="Chadwick G.L."/>
            <person name="Skennerton C.T."/>
            <person name="Laso-Perez R."/>
            <person name="Leu A.O."/>
            <person name="Speth D.R."/>
            <person name="Yu H."/>
            <person name="Morgan-Lang C."/>
            <person name="Hatzenpichler R."/>
            <person name="Goudeau D."/>
            <person name="Malmstrom R."/>
            <person name="Brazelton W.J."/>
            <person name="Woyke T."/>
            <person name="Hallam S.J."/>
            <person name="Tyson G.W."/>
            <person name="Wegener G."/>
            <person name="Boetius A."/>
            <person name="Orphan V."/>
        </authorList>
    </citation>
    <scope>NUCLEOTIDE SEQUENCE</scope>
</reference>
<accession>A0A7G9YFI8</accession>
<organism evidence="1">
    <name type="scientific">Candidatus Methanogaster sp. ANME-2c ERB4</name>
    <dbReference type="NCBI Taxonomy" id="2759911"/>
    <lineage>
        <taxon>Archaea</taxon>
        <taxon>Methanobacteriati</taxon>
        <taxon>Methanobacteriota</taxon>
        <taxon>Stenosarchaea group</taxon>
        <taxon>Methanomicrobia</taxon>
        <taxon>Methanosarcinales</taxon>
        <taxon>ANME-2 cluster</taxon>
        <taxon>Candidatus Methanogasteraceae</taxon>
        <taxon>Candidatus Methanogaster</taxon>
    </lineage>
</organism>
<evidence type="ECO:0000313" key="1">
    <source>
        <dbReference type="EMBL" id="QNO46772.1"/>
    </source>
</evidence>
<dbReference type="EMBL" id="MT631217">
    <property type="protein sequence ID" value="QNO46772.1"/>
    <property type="molecule type" value="Genomic_DNA"/>
</dbReference>